<protein>
    <recommendedName>
        <fullName evidence="3">DUF659 domain-containing protein</fullName>
    </recommendedName>
</protein>
<accession>A0ABQ9JS27</accession>
<dbReference type="Proteomes" id="UP001162164">
    <property type="component" value="Unassembled WGS sequence"/>
</dbReference>
<evidence type="ECO:0008006" key="3">
    <source>
        <dbReference type="Google" id="ProtNLM"/>
    </source>
</evidence>
<evidence type="ECO:0000313" key="2">
    <source>
        <dbReference type="Proteomes" id="UP001162164"/>
    </source>
</evidence>
<organism evidence="1 2">
    <name type="scientific">Molorchus minor</name>
    <dbReference type="NCBI Taxonomy" id="1323400"/>
    <lineage>
        <taxon>Eukaryota</taxon>
        <taxon>Metazoa</taxon>
        <taxon>Ecdysozoa</taxon>
        <taxon>Arthropoda</taxon>
        <taxon>Hexapoda</taxon>
        <taxon>Insecta</taxon>
        <taxon>Pterygota</taxon>
        <taxon>Neoptera</taxon>
        <taxon>Endopterygota</taxon>
        <taxon>Coleoptera</taxon>
        <taxon>Polyphaga</taxon>
        <taxon>Cucujiformia</taxon>
        <taxon>Chrysomeloidea</taxon>
        <taxon>Cerambycidae</taxon>
        <taxon>Lamiinae</taxon>
        <taxon>Monochamini</taxon>
        <taxon>Molorchus</taxon>
    </lineage>
</organism>
<proteinExistence type="predicted"/>
<keyword evidence="2" id="KW-1185">Reference proteome</keyword>
<name>A0ABQ9JS27_9CUCU</name>
<gene>
    <name evidence="1" type="ORF">NQ317_000607</name>
</gene>
<evidence type="ECO:0000313" key="1">
    <source>
        <dbReference type="EMBL" id="KAJ8980492.1"/>
    </source>
</evidence>
<comment type="caution">
    <text evidence="1">The sequence shown here is derived from an EMBL/GenBank/DDBJ whole genome shotgun (WGS) entry which is preliminary data.</text>
</comment>
<sequence length="149" mass="16588">MWTGRRKIPFCFAEPPTSKIRETVLTDGLTRNEPIICACSVNADGIVFLVNTTDHLVVLIPVITDNAANVARMRLQMQEKTDDVIVITYACSAHLLNLLAKDLNIEGVMNNIVWIINHSNKSNSLFRNDSYNSDFFAISAKALPILKAI</sequence>
<dbReference type="EMBL" id="JAPWTJ010000257">
    <property type="protein sequence ID" value="KAJ8980492.1"/>
    <property type="molecule type" value="Genomic_DNA"/>
</dbReference>
<reference evidence="1" key="1">
    <citation type="journal article" date="2023" name="Insect Mol. Biol.">
        <title>Genome sequencing provides insights into the evolution of gene families encoding plant cell wall-degrading enzymes in longhorned beetles.</title>
        <authorList>
            <person name="Shin N.R."/>
            <person name="Okamura Y."/>
            <person name="Kirsch R."/>
            <person name="Pauchet Y."/>
        </authorList>
    </citation>
    <scope>NUCLEOTIDE SEQUENCE</scope>
    <source>
        <strain evidence="1">MMC_N1</strain>
    </source>
</reference>